<evidence type="ECO:0000256" key="1">
    <source>
        <dbReference type="SAM" id="Phobius"/>
    </source>
</evidence>
<dbReference type="Proteomes" id="UP000724874">
    <property type="component" value="Unassembled WGS sequence"/>
</dbReference>
<proteinExistence type="predicted"/>
<feature type="transmembrane region" description="Helical" evidence="1">
    <location>
        <begin position="292"/>
        <end position="312"/>
    </location>
</feature>
<comment type="caution">
    <text evidence="2">The sequence shown here is derived from an EMBL/GenBank/DDBJ whole genome shotgun (WGS) entry which is preliminary data.</text>
</comment>
<keyword evidence="1" id="KW-0812">Transmembrane</keyword>
<keyword evidence="1" id="KW-1133">Transmembrane helix</keyword>
<dbReference type="AlphaFoldDB" id="A0A9P5TUC7"/>
<gene>
    <name evidence="2" type="ORF">CPB84DRAFT_1840809</name>
</gene>
<feature type="transmembrane region" description="Helical" evidence="1">
    <location>
        <begin position="405"/>
        <end position="428"/>
    </location>
</feature>
<keyword evidence="3" id="KW-1185">Reference proteome</keyword>
<feature type="transmembrane region" description="Helical" evidence="1">
    <location>
        <begin position="237"/>
        <end position="257"/>
    </location>
</feature>
<name>A0A9P5TUC7_GYMJU</name>
<evidence type="ECO:0000313" key="2">
    <source>
        <dbReference type="EMBL" id="KAF8914055.1"/>
    </source>
</evidence>
<organism evidence="2 3">
    <name type="scientific">Gymnopilus junonius</name>
    <name type="common">Spectacular rustgill mushroom</name>
    <name type="synonym">Gymnopilus spectabilis subsp. junonius</name>
    <dbReference type="NCBI Taxonomy" id="109634"/>
    <lineage>
        <taxon>Eukaryota</taxon>
        <taxon>Fungi</taxon>
        <taxon>Dikarya</taxon>
        <taxon>Basidiomycota</taxon>
        <taxon>Agaricomycotina</taxon>
        <taxon>Agaricomycetes</taxon>
        <taxon>Agaricomycetidae</taxon>
        <taxon>Agaricales</taxon>
        <taxon>Agaricineae</taxon>
        <taxon>Hymenogastraceae</taxon>
        <taxon>Gymnopilus</taxon>
    </lineage>
</organism>
<protein>
    <submittedName>
        <fullName evidence="2">Uncharacterized protein</fullName>
    </submittedName>
</protein>
<evidence type="ECO:0000313" key="3">
    <source>
        <dbReference type="Proteomes" id="UP000724874"/>
    </source>
</evidence>
<keyword evidence="1" id="KW-0472">Membrane</keyword>
<dbReference type="EMBL" id="JADNYJ010000001">
    <property type="protein sequence ID" value="KAF8914055.1"/>
    <property type="molecule type" value="Genomic_DNA"/>
</dbReference>
<feature type="transmembrane region" description="Helical" evidence="1">
    <location>
        <begin position="318"/>
        <end position="339"/>
    </location>
</feature>
<reference evidence="2" key="1">
    <citation type="submission" date="2020-11" db="EMBL/GenBank/DDBJ databases">
        <authorList>
            <consortium name="DOE Joint Genome Institute"/>
            <person name="Ahrendt S."/>
            <person name="Riley R."/>
            <person name="Andreopoulos W."/>
            <person name="LaButti K."/>
            <person name="Pangilinan J."/>
            <person name="Ruiz-duenas F.J."/>
            <person name="Barrasa J.M."/>
            <person name="Sanchez-Garcia M."/>
            <person name="Camarero S."/>
            <person name="Miyauchi S."/>
            <person name="Serrano A."/>
            <person name="Linde D."/>
            <person name="Babiker R."/>
            <person name="Drula E."/>
            <person name="Ayuso-Fernandez I."/>
            <person name="Pacheco R."/>
            <person name="Padilla G."/>
            <person name="Ferreira P."/>
            <person name="Barriuso J."/>
            <person name="Kellner H."/>
            <person name="Castanera R."/>
            <person name="Alfaro M."/>
            <person name="Ramirez L."/>
            <person name="Pisabarro A.G."/>
            <person name="Kuo A."/>
            <person name="Tritt A."/>
            <person name="Lipzen A."/>
            <person name="He G."/>
            <person name="Yan M."/>
            <person name="Ng V."/>
            <person name="Cullen D."/>
            <person name="Martin F."/>
            <person name="Rosso M.-N."/>
            <person name="Henrissat B."/>
            <person name="Hibbett D."/>
            <person name="Martinez A.T."/>
            <person name="Grigoriev I.V."/>
        </authorList>
    </citation>
    <scope>NUCLEOTIDE SEQUENCE</scope>
    <source>
        <strain evidence="2">AH 44721</strain>
    </source>
</reference>
<accession>A0A9P5TUC7</accession>
<dbReference type="OrthoDB" id="3208379at2759"/>
<sequence>MSPLSRTVLSPRNGPSASTLRCSTLFCDATSCLSTQHLPVGLDLLLPSFLKIVTDHDVRQPDILSAVENSRSQYPLTDLSDDMEVHLVQTHKAHCVASYNFEEVRDDNALCLAQKDVSSTVLELSVESSGSRINSLESYRRCVRRLDLVLYNLISGQKSTVPFSKVECEELSRVVRDLALPRNTNSISKTVFLAWFLREVCSYRDAENWGQYTHKESHAVKTQKLASNQPTFNPTPFIRFIVDFVVNVLFFGIPHTYRAHVKVTSEYRGRLSNVQRNWQGYVERLVREYSHFLLISTVLLSATVGFLSVPNIPEGAQVAAYISTFASLGSIIVGVFSIWRHQANTTTADSFTYMHNVQHNYFGFYGHAVLLSLPPTLLVWAILTFAISILVSILHNPNGAAWAKISTWSVLAIFIILFLAVILALYTFSIIWRFERRTAVIWHRVSTLLSHSKFRANTSAT</sequence>
<feature type="transmembrane region" description="Helical" evidence="1">
    <location>
        <begin position="360"/>
        <end position="393"/>
    </location>
</feature>